<sequence>MYSLNEIGIEHINRLSDIQLSKLLHTLIILEAGKYNLQDWDRIVPFNITSPDAGSDGRIEWNGTPPTTKWLKNKFTIFQNKATDLLPSNCKKEILEPAKKGQSQRKLKAQIEKVVKANGCYILFTNKSIVDQGKDERIAQFREAIQLAGEPNYETFQIIIYDSNSIKDWVNDYLSAIILVQKFNGINRPLCFMGWDKWDKTFKSDETKYRSNATILANIKLINNSILSEKVIRVTGQSGLGKTRLVLEAFRDSPFNKSIVYYDLNGMSIITDIKTYLMSVQDSQYGIIIIDNCDPKSHIILSQVVKSSGNIKIVTIGPDNSDSIEDSIIKLDRDNQKDIVKEIIKDKIGLSHQSNDIEYLSELCEGYPWMANRFCKSILQKGTNNFSGTLQKDFIEKLLFGGRENEREYKVIRACSVFSSFGFPDDEILDTITGEQADRLEAQLNYIRTNILDIDVSLSEFYEICQKYKQQDIIERHSVYYVVKPTVLAINLATDWLKNNPISKIISILTELKDNELGRKIAERIKDLDQVDKAHQIVGELWGPNSPFGLAEVLNTSWGSLLFRYVVEVNPVATAKALETSFGKMSKEEILKIDEGRRNLVWALEKLCFRKQSFSRAAKILYSFAVSENETWGNNSTNQFRQLFQLFLSGTEASLKERLEIIKWGLNKKDDDFTKIAIQAISKGLMNDHFHRMGGPEKQGSSAPLQDYSPNWEEITDYWKEIISMLTDIVCSNSPHSELAKEKIAHSIRSLMIGHGSEIVIDSIRKIIEIKGNLWIDALNSLKMTLGYEKSIPQNIVNQIESLIIDLTPTDTKNQLFLKVTKPEWDNHEKDDNNIYINKPKLNAEKYAQKLFDEHISWVEYISDLLQGSQRQAFAFGSKVGELTDDKETLIDISIEALKKIEKENQNPELIAGILFGSNNLMMSEKTIDRFISTDEIRQHAFYLTKVLCPSYHNIEKLFLLVDKYDFSISQFQNFQYGRALEVLTNEEILLLCSTISKYGNLGKWTSLSLLYMFCYNNEDKWTQNKDFLKELISNNNMIINNDETEKMESSCWSDVVMEILVKDNDSVFAITITKQIVEFCSDIHFNYSLDIQIANIIQLLFKKYFDITWDFLGQGIIGDYMTFSNLEHIIGKMNGYLYKKEGIVFEDPEHYETILTWCRKHPKIAPERIAHMMPLNINENGEIKWHPFSKAIIDEFGDNEKLIDYLASNMGSFGTVGSSVPYFITQKKLLQELINHPIQRLKNWAHTMLEYTNKRIKIEQLDDEASFL</sequence>
<evidence type="ECO:0000313" key="2">
    <source>
        <dbReference type="Proteomes" id="UP000199306"/>
    </source>
</evidence>
<dbReference type="AlphaFoldDB" id="A0A1I5QHN1"/>
<dbReference type="STRING" id="1079859.SAMN04515674_103196"/>
<gene>
    <name evidence="1" type="ORF">SAMN04515674_103196</name>
</gene>
<dbReference type="InterPro" id="IPR027417">
    <property type="entry name" value="P-loop_NTPase"/>
</dbReference>
<reference evidence="1 2" key="1">
    <citation type="submission" date="2016-10" db="EMBL/GenBank/DDBJ databases">
        <authorList>
            <person name="de Groot N.N."/>
        </authorList>
    </citation>
    <scope>NUCLEOTIDE SEQUENCE [LARGE SCALE GENOMIC DNA]</scope>
    <source>
        <strain evidence="2">E92,LMG 26720,CCM 7988</strain>
    </source>
</reference>
<evidence type="ECO:0000313" key="1">
    <source>
        <dbReference type="EMBL" id="SFP45550.1"/>
    </source>
</evidence>
<name>A0A1I5QHN1_9BACT</name>
<protein>
    <submittedName>
        <fullName evidence="1">Uncharacterized protein</fullName>
    </submittedName>
</protein>
<dbReference type="Proteomes" id="UP000199306">
    <property type="component" value="Unassembled WGS sequence"/>
</dbReference>
<accession>A0A1I5QHN1</accession>
<organism evidence="1 2">
    <name type="scientific">Pseudarcicella hirudinis</name>
    <dbReference type="NCBI Taxonomy" id="1079859"/>
    <lineage>
        <taxon>Bacteria</taxon>
        <taxon>Pseudomonadati</taxon>
        <taxon>Bacteroidota</taxon>
        <taxon>Cytophagia</taxon>
        <taxon>Cytophagales</taxon>
        <taxon>Flectobacillaceae</taxon>
        <taxon>Pseudarcicella</taxon>
    </lineage>
</organism>
<keyword evidence="2" id="KW-1185">Reference proteome</keyword>
<dbReference type="EMBL" id="FOXH01000003">
    <property type="protein sequence ID" value="SFP45550.1"/>
    <property type="molecule type" value="Genomic_DNA"/>
</dbReference>
<proteinExistence type="predicted"/>
<dbReference type="SUPFAM" id="SSF52540">
    <property type="entry name" value="P-loop containing nucleoside triphosphate hydrolases"/>
    <property type="match status" value="1"/>
</dbReference>